<name>L5LWR7_MYODS</name>
<dbReference type="Proteomes" id="UP000010556">
    <property type="component" value="Unassembled WGS sequence"/>
</dbReference>
<evidence type="ECO:0000313" key="2">
    <source>
        <dbReference type="Proteomes" id="UP000010556"/>
    </source>
</evidence>
<proteinExistence type="predicted"/>
<sequence>MRAAVAWAGPQCPPPEAPARESCGRLCRCRVSRDVGHLWCVSPASQVCTALFVPLSVNSVLKSCQVSVSSRKHHLEPDGRLEPGAVVPEWPWLGGASWGRCRS</sequence>
<reference evidence="2" key="1">
    <citation type="journal article" date="2013" name="Science">
        <title>Comparative analysis of bat genomes provides insight into the evolution of flight and immunity.</title>
        <authorList>
            <person name="Zhang G."/>
            <person name="Cowled C."/>
            <person name="Shi Z."/>
            <person name="Huang Z."/>
            <person name="Bishop-Lilly K.A."/>
            <person name="Fang X."/>
            <person name="Wynne J.W."/>
            <person name="Xiong Z."/>
            <person name="Baker M.L."/>
            <person name="Zhao W."/>
            <person name="Tachedjian M."/>
            <person name="Zhu Y."/>
            <person name="Zhou P."/>
            <person name="Jiang X."/>
            <person name="Ng J."/>
            <person name="Yang L."/>
            <person name="Wu L."/>
            <person name="Xiao J."/>
            <person name="Feng Y."/>
            <person name="Chen Y."/>
            <person name="Sun X."/>
            <person name="Zhang Y."/>
            <person name="Marsh G.A."/>
            <person name="Crameri G."/>
            <person name="Broder C.C."/>
            <person name="Frey K.G."/>
            <person name="Wang L.F."/>
            <person name="Wang J."/>
        </authorList>
    </citation>
    <scope>NUCLEOTIDE SEQUENCE [LARGE SCALE GENOMIC DNA]</scope>
</reference>
<organism evidence="1 2">
    <name type="scientific">Myotis davidii</name>
    <name type="common">David's myotis</name>
    <dbReference type="NCBI Taxonomy" id="225400"/>
    <lineage>
        <taxon>Eukaryota</taxon>
        <taxon>Metazoa</taxon>
        <taxon>Chordata</taxon>
        <taxon>Craniata</taxon>
        <taxon>Vertebrata</taxon>
        <taxon>Euteleostomi</taxon>
        <taxon>Mammalia</taxon>
        <taxon>Eutheria</taxon>
        <taxon>Laurasiatheria</taxon>
        <taxon>Chiroptera</taxon>
        <taxon>Yangochiroptera</taxon>
        <taxon>Vespertilionidae</taxon>
        <taxon>Myotis</taxon>
    </lineage>
</organism>
<protein>
    <submittedName>
        <fullName evidence="1">Uncharacterized protein</fullName>
    </submittedName>
</protein>
<keyword evidence="2" id="KW-1185">Reference proteome</keyword>
<evidence type="ECO:0000313" key="1">
    <source>
        <dbReference type="EMBL" id="ELK30884.1"/>
    </source>
</evidence>
<dbReference type="AlphaFoldDB" id="L5LWR7"/>
<accession>L5LWR7</accession>
<gene>
    <name evidence="1" type="ORF">MDA_GLEAN10013400</name>
</gene>
<dbReference type="EMBL" id="KB106583">
    <property type="protein sequence ID" value="ELK30884.1"/>
    <property type="molecule type" value="Genomic_DNA"/>
</dbReference>